<dbReference type="Proteomes" id="UP001083770">
    <property type="component" value="Unassembled WGS sequence"/>
</dbReference>
<dbReference type="InterPro" id="IPR005534">
    <property type="entry name" value="Curli_assmbl/transp-comp_CsgG"/>
</dbReference>
<dbReference type="InterPro" id="IPR049861">
    <property type="entry name" value="Holdfast_HfaB"/>
</dbReference>
<evidence type="ECO:0000313" key="3">
    <source>
        <dbReference type="EMBL" id="MCZ4299346.1"/>
    </source>
</evidence>
<organism evidence="3 4">
    <name type="scientific">Henriciella marina</name>
    <dbReference type="NCBI Taxonomy" id="453851"/>
    <lineage>
        <taxon>Bacteria</taxon>
        <taxon>Pseudomonadati</taxon>
        <taxon>Pseudomonadota</taxon>
        <taxon>Alphaproteobacteria</taxon>
        <taxon>Hyphomonadales</taxon>
        <taxon>Hyphomonadaceae</taxon>
        <taxon>Henriciella</taxon>
    </lineage>
</organism>
<evidence type="ECO:0000313" key="4">
    <source>
        <dbReference type="Proteomes" id="UP001083770"/>
    </source>
</evidence>
<evidence type="ECO:0000256" key="1">
    <source>
        <dbReference type="SAM" id="MobiDB-lite"/>
    </source>
</evidence>
<reference evidence="3" key="1">
    <citation type="submission" date="2022-12" db="EMBL/GenBank/DDBJ databases">
        <title>Bacterial isolates from different developmental stages of Nematostella vectensis.</title>
        <authorList>
            <person name="Fraune S."/>
        </authorList>
    </citation>
    <scope>NUCLEOTIDE SEQUENCE</scope>
    <source>
        <strain evidence="3">G21632-S1</strain>
    </source>
</reference>
<gene>
    <name evidence="3" type="primary">hfaB</name>
    <name evidence="3" type="ORF">O4G74_14865</name>
</gene>
<comment type="caution">
    <text evidence="3">The sequence shown here is derived from an EMBL/GenBank/DDBJ whole genome shotgun (WGS) entry which is preliminary data.</text>
</comment>
<dbReference type="EMBL" id="JAPWGW010000005">
    <property type="protein sequence ID" value="MCZ4299346.1"/>
    <property type="molecule type" value="Genomic_DNA"/>
</dbReference>
<dbReference type="NCBIfam" id="NF037935">
    <property type="entry name" value="holdfast_HfaB"/>
    <property type="match status" value="1"/>
</dbReference>
<evidence type="ECO:0000256" key="2">
    <source>
        <dbReference type="SAM" id="SignalP"/>
    </source>
</evidence>
<proteinExistence type="predicted"/>
<dbReference type="PROSITE" id="PS51257">
    <property type="entry name" value="PROKAR_LIPOPROTEIN"/>
    <property type="match status" value="1"/>
</dbReference>
<accession>A0ABT4LY99</accession>
<feature type="compositionally biased region" description="Basic and acidic residues" evidence="1">
    <location>
        <begin position="322"/>
        <end position="332"/>
    </location>
</feature>
<dbReference type="Gene3D" id="3.40.50.10610">
    <property type="entry name" value="ABC-type transport auxiliary lipoprotein component"/>
    <property type="match status" value="1"/>
</dbReference>
<name>A0ABT4LY99_9PROT</name>
<feature type="signal peptide" evidence="2">
    <location>
        <begin position="1"/>
        <end position="34"/>
    </location>
</feature>
<feature type="chain" id="PRO_5045249760" evidence="2">
    <location>
        <begin position="35"/>
        <end position="332"/>
    </location>
</feature>
<dbReference type="Pfam" id="PF03783">
    <property type="entry name" value="CsgG"/>
    <property type="match status" value="1"/>
</dbReference>
<keyword evidence="2" id="KW-0732">Signal</keyword>
<protein>
    <submittedName>
        <fullName evidence="3">Holdfast anchoring protein HfaB</fullName>
    </submittedName>
</protein>
<sequence>MINIGKTKTTATKRLSGAVLAGAMLATGCVSPVAGPGGNYADPIGNAPVTANPTPYSDGLVCMGHYARQSGYAAPRIAVGRILDYTGKADFEGGRRVTQGASLMAISAFAKAGARLVERFDTSVSELELKYANNRLIGDDVAQDFRRINAGSIPGSDYYLIGGITELNYNIRSVGGEAFVGDTDAMDTKGSIGAKLYVINVGLDLRLVETESLEVVDVISYQKQIIGREVSLGVFDFANGNVFDIGIGGRAQEPIQLAIRSVLERAVLEMMANLYAAPTSDVCALTAGGISTNSVTGDFRPAGAPLEEYNGPSRQSVSAWHNRRDPVLRGRN</sequence>
<dbReference type="RefSeq" id="WP_269403348.1">
    <property type="nucleotide sequence ID" value="NZ_JAPWGW010000005.1"/>
</dbReference>
<keyword evidence="4" id="KW-1185">Reference proteome</keyword>
<feature type="region of interest" description="Disordered" evidence="1">
    <location>
        <begin position="308"/>
        <end position="332"/>
    </location>
</feature>